<accession>A0ABY2X8I0</accession>
<evidence type="ECO:0000313" key="2">
    <source>
        <dbReference type="EMBL" id="TMV12671.1"/>
    </source>
</evidence>
<dbReference type="RefSeq" id="WP_138863225.1">
    <property type="nucleotide sequence ID" value="NZ_VCPC01000002.1"/>
</dbReference>
<dbReference type="Pfam" id="PF02538">
    <property type="entry name" value="Hydantoinase_B"/>
    <property type="match status" value="1"/>
</dbReference>
<proteinExistence type="predicted"/>
<comment type="caution">
    <text evidence="2">The sequence shown here is derived from an EMBL/GenBank/DDBJ whole genome shotgun (WGS) entry which is preliminary data.</text>
</comment>
<sequence>MDDAGLRVFQLRLDGIAQMMQETLFRCAVSPVVREGNDASAALFATDGEVLALSDAIPLLLGALQGTVAAITGIYPVAQMRSGDLFVMNDPYSGGTHLPDLTVVMPVFHQGTVIALAATILHHQDVGGSRAGSVPPDATEIYQEGLRLPPMRLGQGGQIDDGMRRLIAANSRAPDTVLGDIGAQIAAANRAATALGALAGETGAQAFIARGLACRDMAERLIGRVLSALPPGPFDGLDGLDPHPDLGQIDIRVRLSLEGGKFDVDFTGTSPQVKAPINCVRSGPLAAAFYSLLSLAGPDVARNGGVLRALRLTLPEACVINASPPAAVNARMGVVRATTSAVLRAVAQAAPSRMPAANSGMSYVLAFSGKGADGAPFLVTEIIAGGAGGGPNRHGTPGVSTDVGNAMNMPGEGLEAMAPVRLLRAEVRAGSGGDGLFKGGDGITREYLALADDIAVSLRGDRFLRVPEGLNGGGAPRPARARLIAADGSMRALASRSAVVLMQGDRLLVESSGGAGYGAA</sequence>
<dbReference type="EMBL" id="VCPC01000002">
    <property type="protein sequence ID" value="TMV12671.1"/>
    <property type="molecule type" value="Genomic_DNA"/>
</dbReference>
<organism evidence="2 3">
    <name type="scientific">Arenibacterium halophilum</name>
    <dbReference type="NCBI Taxonomy" id="2583821"/>
    <lineage>
        <taxon>Bacteria</taxon>
        <taxon>Pseudomonadati</taxon>
        <taxon>Pseudomonadota</taxon>
        <taxon>Alphaproteobacteria</taxon>
        <taxon>Rhodobacterales</taxon>
        <taxon>Paracoccaceae</taxon>
        <taxon>Arenibacterium</taxon>
    </lineage>
</organism>
<reference evidence="2 3" key="1">
    <citation type="submission" date="2019-05" db="EMBL/GenBank/DDBJ databases">
        <title>Marivita sp. nov. isolated from sea sediment.</title>
        <authorList>
            <person name="Kim W."/>
        </authorList>
    </citation>
    <scope>NUCLEOTIDE SEQUENCE [LARGE SCALE GENOMIC DNA]</scope>
    <source>
        <strain evidence="2 3">CAU 1492</strain>
    </source>
</reference>
<dbReference type="Proteomes" id="UP001191082">
    <property type="component" value="Unassembled WGS sequence"/>
</dbReference>
<protein>
    <submittedName>
        <fullName evidence="2">Hydantoinase B/oxoprolinase family protein</fullName>
    </submittedName>
</protein>
<dbReference type="PANTHER" id="PTHR11365:SF23">
    <property type="entry name" value="HYPOTHETICAL 5-OXOPROLINASE (EUROFUNG)-RELATED"/>
    <property type="match status" value="1"/>
</dbReference>
<gene>
    <name evidence="2" type="ORF">FGK64_07630</name>
</gene>
<keyword evidence="3" id="KW-1185">Reference proteome</keyword>
<name>A0ABY2X8I0_9RHOB</name>
<dbReference type="InterPro" id="IPR003692">
    <property type="entry name" value="Hydantoinase_B"/>
</dbReference>
<feature type="domain" description="Hydantoinase B/oxoprolinase" evidence="1">
    <location>
        <begin position="4"/>
        <end position="519"/>
    </location>
</feature>
<dbReference type="PANTHER" id="PTHR11365">
    <property type="entry name" value="5-OXOPROLINASE RELATED"/>
    <property type="match status" value="1"/>
</dbReference>
<dbReference type="InterPro" id="IPR045079">
    <property type="entry name" value="Oxoprolinase-like"/>
</dbReference>
<evidence type="ECO:0000313" key="3">
    <source>
        <dbReference type="Proteomes" id="UP001191082"/>
    </source>
</evidence>
<evidence type="ECO:0000259" key="1">
    <source>
        <dbReference type="Pfam" id="PF02538"/>
    </source>
</evidence>